<keyword evidence="4" id="KW-1185">Reference proteome</keyword>
<dbReference type="SUPFAM" id="SSF52499">
    <property type="entry name" value="Isochorismatase-like hydrolases"/>
    <property type="match status" value="1"/>
</dbReference>
<reference evidence="3" key="1">
    <citation type="submission" date="2021-01" db="EMBL/GenBank/DDBJ databases">
        <title>Adiantum capillus-veneris genome.</title>
        <authorList>
            <person name="Fang Y."/>
            <person name="Liao Q."/>
        </authorList>
    </citation>
    <scope>NUCLEOTIDE SEQUENCE</scope>
    <source>
        <strain evidence="3">H3</strain>
        <tissue evidence="3">Leaf</tissue>
    </source>
</reference>
<evidence type="ECO:0000259" key="2">
    <source>
        <dbReference type="Pfam" id="PF00857"/>
    </source>
</evidence>
<organism evidence="3 4">
    <name type="scientific">Adiantum capillus-veneris</name>
    <name type="common">Maidenhair fern</name>
    <dbReference type="NCBI Taxonomy" id="13818"/>
    <lineage>
        <taxon>Eukaryota</taxon>
        <taxon>Viridiplantae</taxon>
        <taxon>Streptophyta</taxon>
        <taxon>Embryophyta</taxon>
        <taxon>Tracheophyta</taxon>
        <taxon>Polypodiopsida</taxon>
        <taxon>Polypodiidae</taxon>
        <taxon>Polypodiales</taxon>
        <taxon>Pteridineae</taxon>
        <taxon>Pteridaceae</taxon>
        <taxon>Vittarioideae</taxon>
        <taxon>Adiantum</taxon>
    </lineage>
</organism>
<dbReference type="Pfam" id="PF00857">
    <property type="entry name" value="Isochorismatase"/>
    <property type="match status" value="1"/>
</dbReference>
<name>A0A9D4U6Z6_ADICA</name>
<dbReference type="AlphaFoldDB" id="A0A9D4U6Z6"/>
<dbReference type="GO" id="GO:0019365">
    <property type="term" value="P:pyridine nucleotide salvage"/>
    <property type="evidence" value="ECO:0007669"/>
    <property type="project" value="InterPro"/>
</dbReference>
<dbReference type="InterPro" id="IPR036380">
    <property type="entry name" value="Isochorismatase-like_sf"/>
</dbReference>
<dbReference type="InterPro" id="IPR044717">
    <property type="entry name" value="NIC1"/>
</dbReference>
<accession>A0A9D4U6Z6</accession>
<dbReference type="EMBL" id="JABFUD020000022">
    <property type="protein sequence ID" value="KAI5062691.1"/>
    <property type="molecule type" value="Genomic_DNA"/>
</dbReference>
<dbReference type="PANTHER" id="PTHR47297">
    <property type="match status" value="1"/>
</dbReference>
<dbReference type="PANTHER" id="PTHR47297:SF2">
    <property type="entry name" value="OS02G0606800 PROTEIN"/>
    <property type="match status" value="1"/>
</dbReference>
<dbReference type="CDD" id="cd00431">
    <property type="entry name" value="cysteine_hydrolases"/>
    <property type="match status" value="1"/>
</dbReference>
<dbReference type="OrthoDB" id="2013482at2759"/>
<evidence type="ECO:0000313" key="3">
    <source>
        <dbReference type="EMBL" id="KAI5062691.1"/>
    </source>
</evidence>
<comment type="caution">
    <text evidence="3">The sequence shown here is derived from an EMBL/GenBank/DDBJ whole genome shotgun (WGS) entry which is preliminary data.</text>
</comment>
<gene>
    <name evidence="3" type="ORF">GOP47_0023230</name>
</gene>
<comment type="similarity">
    <text evidence="1">Belongs to the isochorismatase family.</text>
</comment>
<feature type="domain" description="Isochorismatase-like" evidence="2">
    <location>
        <begin position="30"/>
        <end position="198"/>
    </location>
</feature>
<sequence>MGVDLLKQLHCNMPLHSDPFSLPGGQTIGLVIVDEVNGFCTVGAGNLAPRSFDSQITAMVEETNRLAREFSIRNWPMLVLLDTHDASKPENPYPPHCIVGSGEENLVPALQWLEHDKNAFLMHKDCINGFIGGLQADGSNLIVDWVQKNKVQVMVVVGICTDVCVLDFVVTVLSARNHGILSPLEEVVVYSKACATYDLPVEVAKGIDGALAHPQDAAHYLGLYMAKSRGAVVADSITFPEANSHL</sequence>
<proteinExistence type="inferred from homology"/>
<protein>
    <recommendedName>
        <fullName evidence="2">Isochorismatase-like domain-containing protein</fullName>
    </recommendedName>
</protein>
<dbReference type="Proteomes" id="UP000886520">
    <property type="component" value="Chromosome 22"/>
</dbReference>
<dbReference type="InterPro" id="IPR000868">
    <property type="entry name" value="Isochorismatase-like_dom"/>
</dbReference>
<dbReference type="GO" id="GO:0008936">
    <property type="term" value="F:nicotinamidase activity"/>
    <property type="evidence" value="ECO:0007669"/>
    <property type="project" value="InterPro"/>
</dbReference>
<evidence type="ECO:0000313" key="4">
    <source>
        <dbReference type="Proteomes" id="UP000886520"/>
    </source>
</evidence>
<evidence type="ECO:0000256" key="1">
    <source>
        <dbReference type="ARBA" id="ARBA00006336"/>
    </source>
</evidence>
<dbReference type="Gene3D" id="3.40.50.850">
    <property type="entry name" value="Isochorismatase-like"/>
    <property type="match status" value="1"/>
</dbReference>